<dbReference type="InterPro" id="IPR044505">
    <property type="entry name" value="GlgX_Isoamylase_N_E_set"/>
</dbReference>
<dbReference type="EMBL" id="CAJC01000112">
    <property type="protein sequence ID" value="CCI52680.1"/>
    <property type="molecule type" value="Genomic_DNA"/>
</dbReference>
<sequence>MTAAALTAMPTPDRRDAWDKAAWPLGAHYDAQTSSTTFAVAAPEATRVLLELYAAPTGRDALTDVDLVRDNDGIWRGRVTGVGPGAHYGYRVWGPGWDVDKEWTRGNSAAGFVADLGPQGQRFNPNKVLTDPYAREISHAPSSPLITDAGADAGIFGWGPRDYRGRALREWDTGQFAPKAIVIDDDTSPGTKPAIPPESSAIYEAHIRNLSLHPSAGALRAHLADLPGFGDVLDVPENLRGTYAGAAYLAPYLKALGFTTIELLPVHESSGSELNTSGSSNHWAYMTLGFFAPNRQYAADKSPGGPTREFKEMVRAFHEEGLEVYLDVVYNHTGEGGNWGDRDTVGFTSFGGFATTDYYVLTDDGVLVDGATGCGNQTNMSSIVTRALVVHSLAYWSDEMGVDGFRFDLAPVLGRRPEAQARSDWSGQQRFYQDHPLLIAIREMAQARDIEVIAEAWDLWGYEVGNFPDGWAEWNGRFRDGIRRFGKGDGNTGAFLEMMNGDYRNFADQGGPQRSINFVTAHDGFCLLDLVAYDQKNNGGAWPFGPSDGGSDSNDSWGSGGDPALIRQRLRNFWTLLFLARGVPMVCSGDEFGRTQNGNNNPYNLNTVGMWNNWAALATSSPTAIPVDPGRPDLAYRDAFGRAAGPAQVNPQVVFSAYLARLRRDHPGLRQRTYGDAVLGGGDVSYVFFTPGEANSPREGDRALRLWIDGSGVGASDLLVLINMADHPVTFAVPQGPETVAWRRIIDTSATFEAGFNCWSVAAGDVIVGTYGAAPWSIVVLAEGAPGSSGSPGSGPAAPPDPASGKGKGANTGPAKPPATDVVSQVTDLLVESVTGWFKRRKR</sequence>
<dbReference type="GO" id="GO:0004553">
    <property type="term" value="F:hydrolase activity, hydrolyzing O-glycosyl compounds"/>
    <property type="evidence" value="ECO:0007669"/>
    <property type="project" value="InterPro"/>
</dbReference>
<dbReference type="PANTHER" id="PTHR43002">
    <property type="entry name" value="GLYCOGEN DEBRANCHING ENZYME"/>
    <property type="match status" value="1"/>
</dbReference>
<comment type="similarity">
    <text evidence="1">Belongs to the glycosyl hydrolase 13 family.</text>
</comment>
<dbReference type="Gene3D" id="3.20.20.80">
    <property type="entry name" value="Glycosidases"/>
    <property type="match status" value="1"/>
</dbReference>
<dbReference type="SUPFAM" id="SSF51445">
    <property type="entry name" value="(Trans)glycosidases"/>
    <property type="match status" value="1"/>
</dbReference>
<evidence type="ECO:0000313" key="5">
    <source>
        <dbReference type="Proteomes" id="UP000035720"/>
    </source>
</evidence>
<dbReference type="InterPro" id="IPR013783">
    <property type="entry name" value="Ig-like_fold"/>
</dbReference>
<dbReference type="STRING" id="1193518.BN13_20002"/>
<proteinExistence type="inferred from homology"/>
<dbReference type="Gene3D" id="2.60.40.1180">
    <property type="entry name" value="Golgi alpha-mannosidase II"/>
    <property type="match status" value="1"/>
</dbReference>
<evidence type="ECO:0000313" key="4">
    <source>
        <dbReference type="EMBL" id="CCI52680.1"/>
    </source>
</evidence>
<dbReference type="InterPro" id="IPR004193">
    <property type="entry name" value="Glyco_hydro_13_N"/>
</dbReference>
<dbReference type="SUPFAM" id="SSF81296">
    <property type="entry name" value="E set domains"/>
    <property type="match status" value="1"/>
</dbReference>
<comment type="caution">
    <text evidence="4">The sequence shown here is derived from an EMBL/GenBank/DDBJ whole genome shotgun (WGS) entry which is preliminary data.</text>
</comment>
<dbReference type="InterPro" id="IPR014756">
    <property type="entry name" value="Ig_E-set"/>
</dbReference>
<dbReference type="OrthoDB" id="3236218at2"/>
<dbReference type="GO" id="GO:0005975">
    <property type="term" value="P:carbohydrate metabolic process"/>
    <property type="evidence" value="ECO:0007669"/>
    <property type="project" value="InterPro"/>
</dbReference>
<dbReference type="InterPro" id="IPR013780">
    <property type="entry name" value="Glyco_hydro_b"/>
</dbReference>
<dbReference type="InterPro" id="IPR017853">
    <property type="entry name" value="GH"/>
</dbReference>
<dbReference type="Proteomes" id="UP000035720">
    <property type="component" value="Unassembled WGS sequence"/>
</dbReference>
<dbReference type="Pfam" id="PF02922">
    <property type="entry name" value="CBM_48"/>
    <property type="match status" value="1"/>
</dbReference>
<accession>A0A077MA09</accession>
<feature type="domain" description="Glycosyl hydrolase family 13 catalytic" evidence="3">
    <location>
        <begin position="240"/>
        <end position="631"/>
    </location>
</feature>
<dbReference type="Pfam" id="PF00128">
    <property type="entry name" value="Alpha-amylase"/>
    <property type="match status" value="1"/>
</dbReference>
<feature type="region of interest" description="Disordered" evidence="2">
    <location>
        <begin position="787"/>
        <end position="821"/>
    </location>
</feature>
<dbReference type="AlphaFoldDB" id="A0A077MA09"/>
<reference evidence="4 5" key="1">
    <citation type="journal article" date="2013" name="ISME J.">
        <title>A metabolic model for members of the genus Tetrasphaera involved in enhanced biological phosphorus removal.</title>
        <authorList>
            <person name="Kristiansen R."/>
            <person name="Nguyen H.T.T."/>
            <person name="Saunders A.M."/>
            <person name="Nielsen J.L."/>
            <person name="Wimmer R."/>
            <person name="Le V.Q."/>
            <person name="McIlroy S.J."/>
            <person name="Petrovski S."/>
            <person name="Seviour R.J."/>
            <person name="Calteau A."/>
            <person name="Nielsen K.L."/>
            <person name="Nielsen P.H."/>
        </authorList>
    </citation>
    <scope>NUCLEOTIDE SEQUENCE [LARGE SCALE GENOMIC DNA]</scope>
    <source>
        <strain evidence="4 5">Ben 74</strain>
    </source>
</reference>
<dbReference type="Gene3D" id="2.60.40.10">
    <property type="entry name" value="Immunoglobulins"/>
    <property type="match status" value="1"/>
</dbReference>
<evidence type="ECO:0000259" key="3">
    <source>
        <dbReference type="SMART" id="SM00642"/>
    </source>
</evidence>
<organism evidence="4 5">
    <name type="scientific">Nostocoides jenkinsii Ben 74</name>
    <dbReference type="NCBI Taxonomy" id="1193518"/>
    <lineage>
        <taxon>Bacteria</taxon>
        <taxon>Bacillati</taxon>
        <taxon>Actinomycetota</taxon>
        <taxon>Actinomycetes</taxon>
        <taxon>Micrococcales</taxon>
        <taxon>Intrasporangiaceae</taxon>
        <taxon>Nostocoides</taxon>
    </lineage>
</organism>
<evidence type="ECO:0000256" key="2">
    <source>
        <dbReference type="SAM" id="MobiDB-lite"/>
    </source>
</evidence>
<evidence type="ECO:0000256" key="1">
    <source>
        <dbReference type="ARBA" id="ARBA00008061"/>
    </source>
</evidence>
<name>A0A077MA09_9MICO</name>
<gene>
    <name evidence="4" type="ORF">BN13_20002</name>
</gene>
<dbReference type="CDD" id="cd02856">
    <property type="entry name" value="E_set_GDE_Isoamylase_N"/>
    <property type="match status" value="1"/>
</dbReference>
<feature type="compositionally biased region" description="Low complexity" evidence="2">
    <location>
        <begin position="787"/>
        <end position="796"/>
    </location>
</feature>
<protein>
    <submittedName>
        <fullName evidence="4">Similar to tr|Q9RM63|Q9RM63</fullName>
    </submittedName>
</protein>
<dbReference type="SMART" id="SM00642">
    <property type="entry name" value="Aamy"/>
    <property type="match status" value="1"/>
</dbReference>
<dbReference type="SUPFAM" id="SSF51011">
    <property type="entry name" value="Glycosyl hydrolase domain"/>
    <property type="match status" value="1"/>
</dbReference>
<dbReference type="InterPro" id="IPR006047">
    <property type="entry name" value="GH13_cat_dom"/>
</dbReference>
<keyword evidence="5" id="KW-1185">Reference proteome</keyword>
<dbReference type="RefSeq" id="WP_157038348.1">
    <property type="nucleotide sequence ID" value="NZ_HF571038.1"/>
</dbReference>